<dbReference type="Pfam" id="PF21299">
    <property type="entry name" value="ADAM10_Cys-rich"/>
    <property type="match status" value="1"/>
</dbReference>
<dbReference type="SMART" id="SM00050">
    <property type="entry name" value="DISIN"/>
    <property type="match status" value="1"/>
</dbReference>
<keyword evidence="6" id="KW-0472">Membrane</keyword>
<dbReference type="InterPro" id="IPR024079">
    <property type="entry name" value="MetalloPept_cat_dom_sf"/>
</dbReference>
<comment type="catalytic activity">
    <reaction evidence="1">
        <text>Endopeptidase of broad specificity.</text>
        <dbReference type="EC" id="3.4.24.81"/>
    </reaction>
</comment>
<dbReference type="EMBL" id="MU826872">
    <property type="protein sequence ID" value="KAJ7370133.1"/>
    <property type="molecule type" value="Genomic_DNA"/>
</dbReference>
<dbReference type="Pfam" id="PF13574">
    <property type="entry name" value="Reprolysin_2"/>
    <property type="match status" value="1"/>
</dbReference>
<keyword evidence="3" id="KW-0165">Cleavage on pair of basic residues</keyword>
<gene>
    <name evidence="10" type="ORF">OS493_034062</name>
</gene>
<evidence type="ECO:0000256" key="7">
    <source>
        <dbReference type="SAM" id="SignalP"/>
    </source>
</evidence>
<protein>
    <recommendedName>
        <fullName evidence="2">ADAM10 endopeptidase</fullName>
        <ecNumber evidence="2">3.4.24.81</ecNumber>
    </recommendedName>
</protein>
<feature type="domain" description="Peptidase M12B" evidence="9">
    <location>
        <begin position="205"/>
        <end position="434"/>
    </location>
</feature>
<evidence type="ECO:0000256" key="4">
    <source>
        <dbReference type="PROSITE-ProRule" id="PRU00276"/>
    </source>
</evidence>
<feature type="signal peptide" evidence="7">
    <location>
        <begin position="1"/>
        <end position="21"/>
    </location>
</feature>
<evidence type="ECO:0000256" key="6">
    <source>
        <dbReference type="SAM" id="Phobius"/>
    </source>
</evidence>
<dbReference type="PROSITE" id="PS50215">
    <property type="entry name" value="ADAM_MEPRO"/>
    <property type="match status" value="1"/>
</dbReference>
<organism evidence="10 11">
    <name type="scientific">Desmophyllum pertusum</name>
    <dbReference type="NCBI Taxonomy" id="174260"/>
    <lineage>
        <taxon>Eukaryota</taxon>
        <taxon>Metazoa</taxon>
        <taxon>Cnidaria</taxon>
        <taxon>Anthozoa</taxon>
        <taxon>Hexacorallia</taxon>
        <taxon>Scleractinia</taxon>
        <taxon>Caryophylliina</taxon>
        <taxon>Caryophylliidae</taxon>
        <taxon>Desmophyllum</taxon>
    </lineage>
</organism>
<dbReference type="SUPFAM" id="SSF57552">
    <property type="entry name" value="Blood coagulation inhibitor (disintegrin)"/>
    <property type="match status" value="1"/>
</dbReference>
<feature type="active site" evidence="4">
    <location>
        <position position="376"/>
    </location>
</feature>
<feature type="chain" id="PRO_5040878491" description="ADAM10 endopeptidase" evidence="7">
    <location>
        <begin position="22"/>
        <end position="724"/>
    </location>
</feature>
<dbReference type="PANTHER" id="PTHR45702:SF2">
    <property type="entry name" value="KUZBANIAN, ISOFORM A"/>
    <property type="match status" value="1"/>
</dbReference>
<dbReference type="OrthoDB" id="2149267at2759"/>
<dbReference type="InterPro" id="IPR001762">
    <property type="entry name" value="Disintegrin_dom"/>
</dbReference>
<comment type="caution">
    <text evidence="4">Lacks conserved residue(s) required for the propagation of feature annotation.</text>
</comment>
<feature type="compositionally biased region" description="Basic and acidic residues" evidence="5">
    <location>
        <begin position="180"/>
        <end position="191"/>
    </location>
</feature>
<feature type="domain" description="Disintegrin" evidence="8">
    <location>
        <begin position="446"/>
        <end position="544"/>
    </location>
</feature>
<feature type="region of interest" description="Disordered" evidence="5">
    <location>
        <begin position="180"/>
        <end position="199"/>
    </location>
</feature>
<dbReference type="InterPro" id="IPR051489">
    <property type="entry name" value="ADAM_Metalloproteinase"/>
</dbReference>
<dbReference type="SUPFAM" id="SSF55486">
    <property type="entry name" value="Metalloproteases ('zincins'), catalytic domain"/>
    <property type="match status" value="1"/>
</dbReference>
<evidence type="ECO:0000313" key="11">
    <source>
        <dbReference type="Proteomes" id="UP001163046"/>
    </source>
</evidence>
<dbReference type="GO" id="GO:0007219">
    <property type="term" value="P:Notch signaling pathway"/>
    <property type="evidence" value="ECO:0007669"/>
    <property type="project" value="TreeGrafter"/>
</dbReference>
<dbReference type="PROSITE" id="PS50214">
    <property type="entry name" value="DISINTEGRIN_2"/>
    <property type="match status" value="1"/>
</dbReference>
<evidence type="ECO:0000256" key="1">
    <source>
        <dbReference type="ARBA" id="ARBA00001809"/>
    </source>
</evidence>
<feature type="binding site" evidence="4">
    <location>
        <position position="375"/>
    </location>
    <ligand>
        <name>Zn(2+)</name>
        <dbReference type="ChEBI" id="CHEBI:29105"/>
        <note>catalytic</note>
    </ligand>
</feature>
<evidence type="ECO:0000259" key="8">
    <source>
        <dbReference type="PROSITE" id="PS50214"/>
    </source>
</evidence>
<dbReference type="Gene3D" id="3.40.390.10">
    <property type="entry name" value="Collagenase (Catalytic Domain)"/>
    <property type="match status" value="1"/>
</dbReference>
<feature type="region of interest" description="Disordered" evidence="5">
    <location>
        <begin position="687"/>
        <end position="724"/>
    </location>
</feature>
<keyword evidence="7" id="KW-0732">Signal</keyword>
<dbReference type="GO" id="GO:0005886">
    <property type="term" value="C:plasma membrane"/>
    <property type="evidence" value="ECO:0007669"/>
    <property type="project" value="TreeGrafter"/>
</dbReference>
<dbReference type="InterPro" id="IPR001590">
    <property type="entry name" value="Peptidase_M12B"/>
</dbReference>
<feature type="binding site" evidence="4">
    <location>
        <position position="379"/>
    </location>
    <ligand>
        <name>Zn(2+)</name>
        <dbReference type="ChEBI" id="CHEBI:29105"/>
        <note>catalytic</note>
    </ligand>
</feature>
<dbReference type="InterPro" id="IPR049038">
    <property type="entry name" value="ADAM10_Cys-rich"/>
</dbReference>
<keyword evidence="4" id="KW-0862">Zinc</keyword>
<keyword evidence="6" id="KW-1133">Transmembrane helix</keyword>
<feature type="transmembrane region" description="Helical" evidence="6">
    <location>
        <begin position="659"/>
        <end position="682"/>
    </location>
</feature>
<dbReference type="GO" id="GO:0006509">
    <property type="term" value="P:membrane protein ectodomain proteolysis"/>
    <property type="evidence" value="ECO:0007669"/>
    <property type="project" value="TreeGrafter"/>
</dbReference>
<sequence length="724" mass="80055">MAPRFLFILFFLATVCYQCECAIGGRLGKFIKRYEPLYYDPSSLHKIHRRAVASHTHGKFSFSAFGKFHELNLRPDREIFTGDATILSGDGRSFPFDRDAVVRGKVEGHPSSDVYGVIDKQDGFHGKILSGSENYYVDPSSWYFDEKQEFPSVIYKDEDLEYDHDFGDIKDRVPAVEVPDRIRRSLDDQHRSRSRRQTQQELEKSACTLGLYADNFYTKLYGGNTKAIFQLVKQVQAAQIIYTTGFNDTNNFSPYGITFRVKSIVVFNETDNPPNNLPSQVKDSNVGIDTLLDLFSSIDHSGVCEAFLFTNRDFEGGILGLAWIGDPGGNAAGGICDDFIDYGGGKKRSYNTGVVTLKLYGRFTPPRVSEITFAHELGHGFGSQHDPNTETCAPGDPEGNYIMFDKATSGIEPNNDLFSPCSKESIKQNINNKRSKKSTCFIKSDEPICGNKIVEKGEQCDCGDTNTCEEDCCTPASTDPNQPNNRQCKLKLGKTCSPSQGPCCSKQCQHEGPAVLCSTSTGCTKNMSCSGHSFSCDPPEPLTNGTLCDQGRRLCFAGQCSTSVCQKYGLEECSCTVEEELCDLCCKEKGGACTSAKSLSQMASDLQLLKLVPGTPCDNLNGYCDVFHVCRRVDMAGPLLRLKQQFFTVEGLKETVKKYWWAILLGTIAFAVIIGLLVVLCAQYTPSSNPNKEAKKPARTLPGRKKRNPPQQSGQSGIEMEPRV</sequence>
<dbReference type="EC" id="3.4.24.81" evidence="2"/>
<dbReference type="GO" id="GO:0004222">
    <property type="term" value="F:metalloendopeptidase activity"/>
    <property type="evidence" value="ECO:0007669"/>
    <property type="project" value="InterPro"/>
</dbReference>
<evidence type="ECO:0000256" key="5">
    <source>
        <dbReference type="SAM" id="MobiDB-lite"/>
    </source>
</evidence>
<feature type="binding site" evidence="4">
    <location>
        <position position="385"/>
    </location>
    <ligand>
        <name>Zn(2+)</name>
        <dbReference type="ChEBI" id="CHEBI:29105"/>
        <note>catalytic</note>
    </ligand>
</feature>
<evidence type="ECO:0000313" key="10">
    <source>
        <dbReference type="EMBL" id="KAJ7370133.1"/>
    </source>
</evidence>
<keyword evidence="11" id="KW-1185">Reference proteome</keyword>
<evidence type="ECO:0000256" key="3">
    <source>
        <dbReference type="ARBA" id="ARBA00022685"/>
    </source>
</evidence>
<dbReference type="InterPro" id="IPR036436">
    <property type="entry name" value="Disintegrin_dom_sf"/>
</dbReference>
<dbReference type="AlphaFoldDB" id="A0A9W9YY16"/>
<evidence type="ECO:0000256" key="2">
    <source>
        <dbReference type="ARBA" id="ARBA00012332"/>
    </source>
</evidence>
<accession>A0A9W9YY16</accession>
<keyword evidence="4" id="KW-0479">Metal-binding</keyword>
<dbReference type="PANTHER" id="PTHR45702">
    <property type="entry name" value="ADAM10/ADAM17 METALLOPEPTIDASE FAMILY MEMBER"/>
    <property type="match status" value="1"/>
</dbReference>
<name>A0A9W9YY16_9CNID</name>
<comment type="caution">
    <text evidence="10">The sequence shown here is derived from an EMBL/GenBank/DDBJ whole genome shotgun (WGS) entry which is preliminary data.</text>
</comment>
<dbReference type="Gene3D" id="4.10.70.10">
    <property type="entry name" value="Disintegrin domain"/>
    <property type="match status" value="1"/>
</dbReference>
<dbReference type="GO" id="GO:0046872">
    <property type="term" value="F:metal ion binding"/>
    <property type="evidence" value="ECO:0007669"/>
    <property type="project" value="UniProtKB-KW"/>
</dbReference>
<evidence type="ECO:0000259" key="9">
    <source>
        <dbReference type="PROSITE" id="PS50215"/>
    </source>
</evidence>
<reference evidence="10" key="1">
    <citation type="submission" date="2023-01" db="EMBL/GenBank/DDBJ databases">
        <title>Genome assembly of the deep-sea coral Lophelia pertusa.</title>
        <authorList>
            <person name="Herrera S."/>
            <person name="Cordes E."/>
        </authorList>
    </citation>
    <scope>NUCLEOTIDE SEQUENCE</scope>
    <source>
        <strain evidence="10">USNM1676648</strain>
        <tissue evidence="10">Polyp</tissue>
    </source>
</reference>
<dbReference type="Pfam" id="PF00200">
    <property type="entry name" value="Disintegrin"/>
    <property type="match status" value="1"/>
</dbReference>
<dbReference type="Proteomes" id="UP001163046">
    <property type="component" value="Unassembled WGS sequence"/>
</dbReference>
<proteinExistence type="predicted"/>
<keyword evidence="6" id="KW-0812">Transmembrane</keyword>